<organism evidence="3 4">
    <name type="scientific">Methylopila jiangsuensis</name>
    <dbReference type="NCBI Taxonomy" id="586230"/>
    <lineage>
        <taxon>Bacteria</taxon>
        <taxon>Pseudomonadati</taxon>
        <taxon>Pseudomonadota</taxon>
        <taxon>Alphaproteobacteria</taxon>
        <taxon>Hyphomicrobiales</taxon>
        <taxon>Methylopilaceae</taxon>
        <taxon>Methylopila</taxon>
    </lineage>
</organism>
<evidence type="ECO:0000313" key="4">
    <source>
        <dbReference type="Proteomes" id="UP001143364"/>
    </source>
</evidence>
<gene>
    <name evidence="3" type="ORF">GCM10008171_09440</name>
</gene>
<dbReference type="Proteomes" id="UP001143364">
    <property type="component" value="Unassembled WGS sequence"/>
</dbReference>
<protein>
    <recommendedName>
        <fullName evidence="2">HPt domain-containing protein</fullName>
    </recommendedName>
</protein>
<dbReference type="Gene3D" id="1.20.120.160">
    <property type="entry name" value="HPT domain"/>
    <property type="match status" value="1"/>
</dbReference>
<reference evidence="3" key="2">
    <citation type="submission" date="2023-01" db="EMBL/GenBank/DDBJ databases">
        <authorList>
            <person name="Sun Q."/>
            <person name="Evtushenko L."/>
        </authorList>
    </citation>
    <scope>NUCLEOTIDE SEQUENCE</scope>
    <source>
        <strain evidence="3">VKM B-2555</strain>
    </source>
</reference>
<sequence length="122" mass="12132">MGLLTSASGDRGAPTDDARAKVEAVVAAVRLRLLAELPARLDRCAGLAQAAMVGDGAAGAALRIELHSLAGAAATVGLRALGSQARALEAEAVAASETGLWPDAFLDRLGALSGLIGESPDC</sequence>
<dbReference type="SUPFAM" id="SSF47226">
    <property type="entry name" value="Histidine-containing phosphotransfer domain, HPT domain"/>
    <property type="match status" value="1"/>
</dbReference>
<dbReference type="Pfam" id="PF01627">
    <property type="entry name" value="Hpt"/>
    <property type="match status" value="1"/>
</dbReference>
<feature type="domain" description="HPt" evidence="2">
    <location>
        <begin position="33"/>
        <end position="98"/>
    </location>
</feature>
<dbReference type="RefSeq" id="WP_271203629.1">
    <property type="nucleotide sequence ID" value="NZ_BSFK01000005.1"/>
</dbReference>
<name>A0A9W6JDQ6_9HYPH</name>
<dbReference type="GO" id="GO:0004672">
    <property type="term" value="F:protein kinase activity"/>
    <property type="evidence" value="ECO:0007669"/>
    <property type="project" value="UniProtKB-ARBA"/>
</dbReference>
<comment type="caution">
    <text evidence="3">The sequence shown here is derived from an EMBL/GenBank/DDBJ whole genome shotgun (WGS) entry which is preliminary data.</text>
</comment>
<dbReference type="GO" id="GO:0000160">
    <property type="term" value="P:phosphorelay signal transduction system"/>
    <property type="evidence" value="ECO:0007669"/>
    <property type="project" value="UniProtKB-KW"/>
</dbReference>
<dbReference type="AlphaFoldDB" id="A0A9W6JDQ6"/>
<reference evidence="3" key="1">
    <citation type="journal article" date="2014" name="Int. J. Syst. Evol. Microbiol.">
        <title>Complete genome sequence of Corynebacterium casei LMG S-19264T (=DSM 44701T), isolated from a smear-ripened cheese.</title>
        <authorList>
            <consortium name="US DOE Joint Genome Institute (JGI-PGF)"/>
            <person name="Walter F."/>
            <person name="Albersmeier A."/>
            <person name="Kalinowski J."/>
            <person name="Ruckert C."/>
        </authorList>
    </citation>
    <scope>NUCLEOTIDE SEQUENCE</scope>
    <source>
        <strain evidence="3">VKM B-2555</strain>
    </source>
</reference>
<evidence type="ECO:0000256" key="1">
    <source>
        <dbReference type="ARBA" id="ARBA00023012"/>
    </source>
</evidence>
<dbReference type="EMBL" id="BSFK01000005">
    <property type="protein sequence ID" value="GLK75690.1"/>
    <property type="molecule type" value="Genomic_DNA"/>
</dbReference>
<dbReference type="InterPro" id="IPR036641">
    <property type="entry name" value="HPT_dom_sf"/>
</dbReference>
<keyword evidence="1" id="KW-0902">Two-component regulatory system</keyword>
<keyword evidence="4" id="KW-1185">Reference proteome</keyword>
<proteinExistence type="predicted"/>
<evidence type="ECO:0000259" key="2">
    <source>
        <dbReference type="Pfam" id="PF01627"/>
    </source>
</evidence>
<accession>A0A9W6JDQ6</accession>
<dbReference type="InterPro" id="IPR008207">
    <property type="entry name" value="Sig_transdc_His_kin_Hpt_dom"/>
</dbReference>
<evidence type="ECO:0000313" key="3">
    <source>
        <dbReference type="EMBL" id="GLK75690.1"/>
    </source>
</evidence>